<dbReference type="InParanoid" id="A0A0D0D5C4"/>
<gene>
    <name evidence="1" type="ORF">PAXRUDRAFT_69584</name>
</gene>
<reference evidence="1 2" key="1">
    <citation type="submission" date="2014-04" db="EMBL/GenBank/DDBJ databases">
        <authorList>
            <consortium name="DOE Joint Genome Institute"/>
            <person name="Kuo A."/>
            <person name="Kohler A."/>
            <person name="Jargeat P."/>
            <person name="Nagy L.G."/>
            <person name="Floudas D."/>
            <person name="Copeland A."/>
            <person name="Barry K.W."/>
            <person name="Cichocki N."/>
            <person name="Veneault-Fourrey C."/>
            <person name="LaButti K."/>
            <person name="Lindquist E.A."/>
            <person name="Lipzen A."/>
            <person name="Lundell T."/>
            <person name="Morin E."/>
            <person name="Murat C."/>
            <person name="Sun H."/>
            <person name="Tunlid A."/>
            <person name="Henrissat B."/>
            <person name="Grigoriev I.V."/>
            <person name="Hibbett D.S."/>
            <person name="Martin F."/>
            <person name="Nordberg H.P."/>
            <person name="Cantor M.N."/>
            <person name="Hua S.X."/>
        </authorList>
    </citation>
    <scope>NUCLEOTIDE SEQUENCE [LARGE SCALE GENOMIC DNA]</scope>
    <source>
        <strain evidence="1 2">Ve08.2h10</strain>
    </source>
</reference>
<accession>A0A0D0D5C4</accession>
<name>A0A0D0D5C4_9AGAM</name>
<feature type="non-terminal residue" evidence="1">
    <location>
        <position position="1"/>
    </location>
</feature>
<evidence type="ECO:0000313" key="2">
    <source>
        <dbReference type="Proteomes" id="UP000054538"/>
    </source>
</evidence>
<evidence type="ECO:0000313" key="1">
    <source>
        <dbReference type="EMBL" id="KIK72030.1"/>
    </source>
</evidence>
<sequence>HALKGYKTWFYNQCQSGANHSHIKVGHSWTARGVIQETHKMIINEVIRKRYGKKAGTKEALSVYQKAVQQVVKHLTEEEWDEAENTAAKW</sequence>
<protein>
    <submittedName>
        <fullName evidence="1">Uncharacterized protein</fullName>
    </submittedName>
</protein>
<keyword evidence="2" id="KW-1185">Reference proteome</keyword>
<dbReference type="OrthoDB" id="2654519at2759"/>
<reference evidence="2" key="2">
    <citation type="submission" date="2015-01" db="EMBL/GenBank/DDBJ databases">
        <title>Evolutionary Origins and Diversification of the Mycorrhizal Mutualists.</title>
        <authorList>
            <consortium name="DOE Joint Genome Institute"/>
            <consortium name="Mycorrhizal Genomics Consortium"/>
            <person name="Kohler A."/>
            <person name="Kuo A."/>
            <person name="Nagy L.G."/>
            <person name="Floudas D."/>
            <person name="Copeland A."/>
            <person name="Barry K.W."/>
            <person name="Cichocki N."/>
            <person name="Veneault-Fourrey C."/>
            <person name="LaButti K."/>
            <person name="Lindquist E.A."/>
            <person name="Lipzen A."/>
            <person name="Lundell T."/>
            <person name="Morin E."/>
            <person name="Murat C."/>
            <person name="Riley R."/>
            <person name="Ohm R."/>
            <person name="Sun H."/>
            <person name="Tunlid A."/>
            <person name="Henrissat B."/>
            <person name="Grigoriev I.V."/>
            <person name="Hibbett D.S."/>
            <person name="Martin F."/>
        </authorList>
    </citation>
    <scope>NUCLEOTIDE SEQUENCE [LARGE SCALE GENOMIC DNA]</scope>
    <source>
        <strain evidence="2">Ve08.2h10</strain>
    </source>
</reference>
<dbReference type="AlphaFoldDB" id="A0A0D0D5C4"/>
<proteinExistence type="predicted"/>
<feature type="non-terminal residue" evidence="1">
    <location>
        <position position="90"/>
    </location>
</feature>
<dbReference type="HOGENOM" id="CLU_179482_0_0_1"/>
<dbReference type="Proteomes" id="UP000054538">
    <property type="component" value="Unassembled WGS sequence"/>
</dbReference>
<organism evidence="1 2">
    <name type="scientific">Paxillus rubicundulus Ve08.2h10</name>
    <dbReference type="NCBI Taxonomy" id="930991"/>
    <lineage>
        <taxon>Eukaryota</taxon>
        <taxon>Fungi</taxon>
        <taxon>Dikarya</taxon>
        <taxon>Basidiomycota</taxon>
        <taxon>Agaricomycotina</taxon>
        <taxon>Agaricomycetes</taxon>
        <taxon>Agaricomycetidae</taxon>
        <taxon>Boletales</taxon>
        <taxon>Paxilineae</taxon>
        <taxon>Paxillaceae</taxon>
        <taxon>Paxillus</taxon>
    </lineage>
</organism>
<dbReference type="EMBL" id="KN831320">
    <property type="protein sequence ID" value="KIK72030.1"/>
    <property type="molecule type" value="Genomic_DNA"/>
</dbReference>